<dbReference type="SUPFAM" id="SSF46938">
    <property type="entry name" value="CRAL/TRIO N-terminal domain"/>
    <property type="match status" value="1"/>
</dbReference>
<feature type="non-terminal residue" evidence="1">
    <location>
        <position position="254"/>
    </location>
</feature>
<sequence>MNTSHWFFCGAPFFPSQRYQGLDVNGTKVSYICHGSRATFLASYLLEYEVKSRAQMEEATELAFHVYLLEYIQFSSRVYLLRWLDRKVHQSDLIPSRRDTISRQTYTWTRHAGKKGALFEARSTATGRDYRRISAYIAKQRQMCRGWESFTDLSLRWCHHSTSHSVCEKIYIPEYVCTLPDDHPALNMALEELGETPEIRHRGIHELRQWLKQHPAVSHPRLDLLGNSEILPEDFSGRGLDHSLVESLTIQKEG</sequence>
<accession>A0A7R8W4M4</accession>
<dbReference type="AlphaFoldDB" id="A0A7R8W4M4"/>
<dbReference type="InterPro" id="IPR036273">
    <property type="entry name" value="CRAL/TRIO_N_dom_sf"/>
</dbReference>
<proteinExistence type="predicted"/>
<protein>
    <submittedName>
        <fullName evidence="1">Uncharacterized protein</fullName>
    </submittedName>
</protein>
<organism evidence="1">
    <name type="scientific">Cyprideis torosa</name>
    <dbReference type="NCBI Taxonomy" id="163714"/>
    <lineage>
        <taxon>Eukaryota</taxon>
        <taxon>Metazoa</taxon>
        <taxon>Ecdysozoa</taxon>
        <taxon>Arthropoda</taxon>
        <taxon>Crustacea</taxon>
        <taxon>Oligostraca</taxon>
        <taxon>Ostracoda</taxon>
        <taxon>Podocopa</taxon>
        <taxon>Podocopida</taxon>
        <taxon>Cytherocopina</taxon>
        <taxon>Cytheroidea</taxon>
        <taxon>Cytherideidae</taxon>
        <taxon>Cyprideis</taxon>
    </lineage>
</organism>
<dbReference type="EMBL" id="OB660425">
    <property type="protein sequence ID" value="CAD7224726.1"/>
    <property type="molecule type" value="Genomic_DNA"/>
</dbReference>
<name>A0A7R8W4M4_9CRUS</name>
<evidence type="ECO:0000313" key="1">
    <source>
        <dbReference type="EMBL" id="CAD7224726.1"/>
    </source>
</evidence>
<reference evidence="1" key="1">
    <citation type="submission" date="2020-11" db="EMBL/GenBank/DDBJ databases">
        <authorList>
            <person name="Tran Van P."/>
        </authorList>
    </citation>
    <scope>NUCLEOTIDE SEQUENCE</scope>
</reference>
<gene>
    <name evidence="1" type="ORF">CTOB1V02_LOCUS2679</name>
</gene>